<name>A0AAD6YXK9_9AGAR</name>
<keyword evidence="3" id="KW-1185">Reference proteome</keyword>
<feature type="transmembrane region" description="Helical" evidence="1">
    <location>
        <begin position="12"/>
        <end position="30"/>
    </location>
</feature>
<evidence type="ECO:0000313" key="3">
    <source>
        <dbReference type="Proteomes" id="UP001218218"/>
    </source>
</evidence>
<keyword evidence="1" id="KW-0812">Transmembrane</keyword>
<comment type="caution">
    <text evidence="2">The sequence shown here is derived from an EMBL/GenBank/DDBJ whole genome shotgun (WGS) entry which is preliminary data.</text>
</comment>
<feature type="transmembrane region" description="Helical" evidence="1">
    <location>
        <begin position="66"/>
        <end position="87"/>
    </location>
</feature>
<gene>
    <name evidence="2" type="ORF">DFH08DRAFT_907357</name>
</gene>
<dbReference type="AlphaFoldDB" id="A0AAD6YXK9"/>
<organism evidence="2 3">
    <name type="scientific">Mycena albidolilacea</name>
    <dbReference type="NCBI Taxonomy" id="1033008"/>
    <lineage>
        <taxon>Eukaryota</taxon>
        <taxon>Fungi</taxon>
        <taxon>Dikarya</taxon>
        <taxon>Basidiomycota</taxon>
        <taxon>Agaricomycotina</taxon>
        <taxon>Agaricomycetes</taxon>
        <taxon>Agaricomycetidae</taxon>
        <taxon>Agaricales</taxon>
        <taxon>Marasmiineae</taxon>
        <taxon>Mycenaceae</taxon>
        <taxon>Mycena</taxon>
    </lineage>
</organism>
<evidence type="ECO:0000313" key="2">
    <source>
        <dbReference type="EMBL" id="KAJ7301160.1"/>
    </source>
</evidence>
<accession>A0AAD6YXK9</accession>
<proteinExistence type="predicted"/>
<dbReference type="EMBL" id="JARIHO010000142">
    <property type="protein sequence ID" value="KAJ7301160.1"/>
    <property type="molecule type" value="Genomic_DNA"/>
</dbReference>
<protein>
    <submittedName>
        <fullName evidence="2">Uncharacterized protein</fullName>
    </submittedName>
</protein>
<keyword evidence="1" id="KW-1133">Transmembrane helix</keyword>
<evidence type="ECO:0000256" key="1">
    <source>
        <dbReference type="SAM" id="Phobius"/>
    </source>
</evidence>
<dbReference type="Proteomes" id="UP001218218">
    <property type="component" value="Unassembled WGS sequence"/>
</dbReference>
<keyword evidence="1" id="KW-0472">Membrane</keyword>
<reference evidence="2" key="1">
    <citation type="submission" date="2023-03" db="EMBL/GenBank/DDBJ databases">
        <title>Massive genome expansion in bonnet fungi (Mycena s.s.) driven by repeated elements and novel gene families across ecological guilds.</title>
        <authorList>
            <consortium name="Lawrence Berkeley National Laboratory"/>
            <person name="Harder C.B."/>
            <person name="Miyauchi S."/>
            <person name="Viragh M."/>
            <person name="Kuo A."/>
            <person name="Thoen E."/>
            <person name="Andreopoulos B."/>
            <person name="Lu D."/>
            <person name="Skrede I."/>
            <person name="Drula E."/>
            <person name="Henrissat B."/>
            <person name="Morin E."/>
            <person name="Kohler A."/>
            <person name="Barry K."/>
            <person name="LaButti K."/>
            <person name="Morin E."/>
            <person name="Salamov A."/>
            <person name="Lipzen A."/>
            <person name="Mereny Z."/>
            <person name="Hegedus B."/>
            <person name="Baldrian P."/>
            <person name="Stursova M."/>
            <person name="Weitz H."/>
            <person name="Taylor A."/>
            <person name="Grigoriev I.V."/>
            <person name="Nagy L.G."/>
            <person name="Martin F."/>
            <person name="Kauserud H."/>
        </authorList>
    </citation>
    <scope>NUCLEOTIDE SEQUENCE</scope>
    <source>
        <strain evidence="2">CBHHK002</strain>
    </source>
</reference>
<sequence>MFAFRRRRLSPYFHLGGSILASIPPVLFLFKNHDLLLSTERSVRWRDTIVGMYMILLPYRSTSMKLIHMLAGLISCHSPSATVWIVFFSDCWRCPWFSTAQAAKFKLRSIDGVNLHLGFSSPPLRTRGGL</sequence>